<proteinExistence type="predicted"/>
<dbReference type="KEGG" id="anf:AQPE_3087"/>
<organism evidence="4 5">
    <name type="scientific">Aquipluma nitroreducens</name>
    <dbReference type="NCBI Taxonomy" id="2010828"/>
    <lineage>
        <taxon>Bacteria</taxon>
        <taxon>Pseudomonadati</taxon>
        <taxon>Bacteroidota</taxon>
        <taxon>Bacteroidia</taxon>
        <taxon>Marinilabiliales</taxon>
        <taxon>Prolixibacteraceae</taxon>
        <taxon>Aquipluma</taxon>
    </lineage>
</organism>
<dbReference type="EMBL" id="AP018694">
    <property type="protein sequence ID" value="BBE18917.1"/>
    <property type="molecule type" value="Genomic_DNA"/>
</dbReference>
<dbReference type="InterPro" id="IPR032508">
    <property type="entry name" value="FecR_C"/>
</dbReference>
<evidence type="ECO:0000256" key="1">
    <source>
        <dbReference type="SAM" id="Phobius"/>
    </source>
</evidence>
<evidence type="ECO:0000259" key="2">
    <source>
        <dbReference type="Pfam" id="PF04773"/>
    </source>
</evidence>
<keyword evidence="1" id="KW-0472">Membrane</keyword>
<evidence type="ECO:0000313" key="5">
    <source>
        <dbReference type="Proteomes" id="UP001193389"/>
    </source>
</evidence>
<feature type="transmembrane region" description="Helical" evidence="1">
    <location>
        <begin position="91"/>
        <end position="112"/>
    </location>
</feature>
<keyword evidence="1" id="KW-0812">Transmembrane</keyword>
<dbReference type="Pfam" id="PF16344">
    <property type="entry name" value="FecR_C"/>
    <property type="match status" value="1"/>
</dbReference>
<dbReference type="InterPro" id="IPR006860">
    <property type="entry name" value="FecR"/>
</dbReference>
<dbReference type="Gene3D" id="2.60.120.1440">
    <property type="match status" value="1"/>
</dbReference>
<gene>
    <name evidence="4" type="ORF">AQPE_3087</name>
</gene>
<protein>
    <submittedName>
        <fullName evidence="4">Anti-sigma factor</fullName>
    </submittedName>
</protein>
<dbReference type="PANTHER" id="PTHR30273:SF2">
    <property type="entry name" value="PROTEIN FECR"/>
    <property type="match status" value="1"/>
</dbReference>
<dbReference type="FunFam" id="2.60.120.1440:FF:000001">
    <property type="entry name" value="Putative anti-sigma factor"/>
    <property type="match status" value="1"/>
</dbReference>
<dbReference type="PANTHER" id="PTHR30273">
    <property type="entry name" value="PERIPLASMIC SIGNAL SENSOR AND SIGMA FACTOR ACTIVATOR FECR-RELATED"/>
    <property type="match status" value="1"/>
</dbReference>
<dbReference type="Gene3D" id="3.55.50.30">
    <property type="match status" value="1"/>
</dbReference>
<dbReference type="RefSeq" id="WP_318347207.1">
    <property type="nucleotide sequence ID" value="NZ_AP018694.1"/>
</dbReference>
<dbReference type="Pfam" id="PF04773">
    <property type="entry name" value="FecR"/>
    <property type="match status" value="1"/>
</dbReference>
<dbReference type="GO" id="GO:0016989">
    <property type="term" value="F:sigma factor antagonist activity"/>
    <property type="evidence" value="ECO:0007669"/>
    <property type="project" value="TreeGrafter"/>
</dbReference>
<feature type="domain" description="FecR protein" evidence="2">
    <location>
        <begin position="188"/>
        <end position="276"/>
    </location>
</feature>
<accession>A0A5K7SBS9</accession>
<feature type="domain" description="Protein FecR C-terminal" evidence="3">
    <location>
        <begin position="327"/>
        <end position="391"/>
    </location>
</feature>
<evidence type="ECO:0000313" key="4">
    <source>
        <dbReference type="EMBL" id="BBE18917.1"/>
    </source>
</evidence>
<dbReference type="AlphaFoldDB" id="A0A5K7SBS9"/>
<keyword evidence="1" id="KW-1133">Transmembrane helix</keyword>
<dbReference type="InterPro" id="IPR012373">
    <property type="entry name" value="Ferrdict_sens_TM"/>
</dbReference>
<dbReference type="Proteomes" id="UP001193389">
    <property type="component" value="Chromosome"/>
</dbReference>
<keyword evidence="5" id="KW-1185">Reference proteome</keyword>
<sequence>MDKYRDYSAVDFLDDERFLKWLCDPTQEDIDFWNTFLKNHPYKKAEIKEAILISKLFHSSENKLKLTEQYELWEKIQNESKSSSRTYFLGFLKYVAVFVLVFFSGAVSYRIYQNLTIQQQFQLAESIPAAKGEAMIVLADGSTVSLEKQMSQISYSENGEQLIVNKDTIQLKPGSQAESINKVIISYGKKSMILLADGTKIWLNAGSQLAFPAVFSDEIRQVTLVGEAFFDVAKNPEKPFIVKTSDLSVQVLGTRFDISAYPEDKVIQTVLEEGRVYLKYLGKGILNREYAIEMQPNQIVELDKASGTASRKMVDVSKYISWKDGLLEFEKVDLERALKQVERFYDIKILLSDDAIRSYKLSGKLDLKDEPEKVLNVIKLTVPINWQRKSNGDFIITKK</sequence>
<name>A0A5K7SBS9_9BACT</name>
<reference evidence="4" key="1">
    <citation type="journal article" date="2020" name="Int. J. Syst. Evol. Microbiol.">
        <title>Aquipluma nitroreducens gen. nov. sp. nov., a novel facultatively anaerobic bacterium isolated from a freshwater lake.</title>
        <authorList>
            <person name="Watanabe M."/>
            <person name="Kojima H."/>
            <person name="Fukui M."/>
        </authorList>
    </citation>
    <scope>NUCLEOTIDE SEQUENCE</scope>
    <source>
        <strain evidence="4">MeG22</strain>
    </source>
</reference>
<evidence type="ECO:0000259" key="3">
    <source>
        <dbReference type="Pfam" id="PF16344"/>
    </source>
</evidence>